<dbReference type="AlphaFoldDB" id="W7XFI2"/>
<evidence type="ECO:0000256" key="6">
    <source>
        <dbReference type="ARBA" id="ARBA00023180"/>
    </source>
</evidence>
<keyword evidence="10" id="KW-1185">Reference proteome</keyword>
<dbReference type="RefSeq" id="XP_012655916.1">
    <property type="nucleotide sequence ID" value="XM_012800462.1"/>
</dbReference>
<dbReference type="EMBL" id="GG662374">
    <property type="protein sequence ID" value="EWS71554.1"/>
    <property type="molecule type" value="Genomic_DNA"/>
</dbReference>
<feature type="transmembrane region" description="Helical" evidence="7">
    <location>
        <begin position="37"/>
        <end position="56"/>
    </location>
</feature>
<feature type="transmembrane region" description="Helical" evidence="7">
    <location>
        <begin position="371"/>
        <end position="399"/>
    </location>
</feature>
<dbReference type="KEGG" id="tet:TTHERM_001020839"/>
<feature type="transmembrane region" description="Helical" evidence="7">
    <location>
        <begin position="269"/>
        <end position="287"/>
    </location>
</feature>
<organism evidence="9 10">
    <name type="scientific">Tetrahymena thermophila (strain SB210)</name>
    <dbReference type="NCBI Taxonomy" id="312017"/>
    <lineage>
        <taxon>Eukaryota</taxon>
        <taxon>Sar</taxon>
        <taxon>Alveolata</taxon>
        <taxon>Ciliophora</taxon>
        <taxon>Intramacronucleata</taxon>
        <taxon>Oligohymenophorea</taxon>
        <taxon>Hymenostomatida</taxon>
        <taxon>Tetrahymenina</taxon>
        <taxon>Tetrahymenidae</taxon>
        <taxon>Tetrahymena</taxon>
    </lineage>
</organism>
<dbReference type="GO" id="GO:0022857">
    <property type="term" value="F:transmembrane transporter activity"/>
    <property type="evidence" value="ECO:0007669"/>
    <property type="project" value="UniProtKB-UniRule"/>
</dbReference>
<dbReference type="InterPro" id="IPR007603">
    <property type="entry name" value="Choline_transptr-like"/>
</dbReference>
<keyword evidence="4 7" id="KW-1133">Transmembrane helix</keyword>
<evidence type="ECO:0000256" key="7">
    <source>
        <dbReference type="RuleBase" id="RU368066"/>
    </source>
</evidence>
<keyword evidence="3 7" id="KW-0812">Transmembrane</keyword>
<feature type="transmembrane region" description="Helical" evidence="7">
    <location>
        <begin position="566"/>
        <end position="585"/>
    </location>
</feature>
<evidence type="ECO:0000256" key="5">
    <source>
        <dbReference type="ARBA" id="ARBA00023136"/>
    </source>
</evidence>
<gene>
    <name evidence="9" type="ORF">TTHERM_001020839</name>
</gene>
<dbReference type="PANTHER" id="PTHR12385:SF14">
    <property type="entry name" value="CHOLINE TRANSPORTER-LIKE 2"/>
    <property type="match status" value="1"/>
</dbReference>
<evidence type="ECO:0000256" key="2">
    <source>
        <dbReference type="ARBA" id="ARBA00007168"/>
    </source>
</evidence>
<proteinExistence type="inferred from homology"/>
<evidence type="ECO:0000256" key="1">
    <source>
        <dbReference type="ARBA" id="ARBA00004141"/>
    </source>
</evidence>
<keyword evidence="5 7" id="KW-0472">Membrane</keyword>
<feature type="transmembrane region" description="Helical" evidence="7">
    <location>
        <begin position="184"/>
        <end position="205"/>
    </location>
</feature>
<comment type="subcellular location">
    <subcellularLocation>
        <location evidence="7">Cell membrane</location>
        <topology evidence="7">Multi-pass membrane protein</topology>
    </subcellularLocation>
    <subcellularLocation>
        <location evidence="1">Membrane</location>
        <topology evidence="1">Multi-pass membrane protein</topology>
    </subcellularLocation>
</comment>
<dbReference type="Proteomes" id="UP000009168">
    <property type="component" value="Unassembled WGS sequence"/>
</dbReference>
<evidence type="ECO:0000256" key="4">
    <source>
        <dbReference type="ARBA" id="ARBA00022989"/>
    </source>
</evidence>
<keyword evidence="6" id="KW-0325">Glycoprotein</keyword>
<feature type="transmembrane region" description="Helical" evidence="7">
    <location>
        <begin position="323"/>
        <end position="351"/>
    </location>
</feature>
<dbReference type="PANTHER" id="PTHR12385">
    <property type="entry name" value="CHOLINE TRANSPORTER-LIKE (SLC FAMILY 44)"/>
    <property type="match status" value="1"/>
</dbReference>
<feature type="region of interest" description="Disordered" evidence="8">
    <location>
        <begin position="1"/>
        <end position="29"/>
    </location>
</feature>
<accession>W7XFI2</accession>
<protein>
    <recommendedName>
        <fullName evidence="7">Choline transporter-like protein</fullName>
    </recommendedName>
</protein>
<dbReference type="GeneID" id="24441439"/>
<feature type="transmembrane region" description="Helical" evidence="7">
    <location>
        <begin position="217"/>
        <end position="235"/>
    </location>
</feature>
<evidence type="ECO:0000313" key="9">
    <source>
        <dbReference type="EMBL" id="EWS71554.1"/>
    </source>
</evidence>
<feature type="compositionally biased region" description="Polar residues" evidence="8">
    <location>
        <begin position="1"/>
        <end position="28"/>
    </location>
</feature>
<reference evidence="10" key="1">
    <citation type="journal article" date="2006" name="PLoS Biol.">
        <title>Macronuclear genome sequence of the ciliate Tetrahymena thermophila, a model eukaryote.</title>
        <authorList>
            <person name="Eisen J.A."/>
            <person name="Coyne R.S."/>
            <person name="Wu M."/>
            <person name="Wu D."/>
            <person name="Thiagarajan M."/>
            <person name="Wortman J.R."/>
            <person name="Badger J.H."/>
            <person name="Ren Q."/>
            <person name="Amedeo P."/>
            <person name="Jones K.M."/>
            <person name="Tallon L.J."/>
            <person name="Delcher A.L."/>
            <person name="Salzberg S.L."/>
            <person name="Silva J.C."/>
            <person name="Haas B.J."/>
            <person name="Majoros W.H."/>
            <person name="Farzad M."/>
            <person name="Carlton J.M."/>
            <person name="Smith R.K. Jr."/>
            <person name="Garg J."/>
            <person name="Pearlman R.E."/>
            <person name="Karrer K.M."/>
            <person name="Sun L."/>
            <person name="Manning G."/>
            <person name="Elde N.C."/>
            <person name="Turkewitz A.P."/>
            <person name="Asai D.J."/>
            <person name="Wilkes D.E."/>
            <person name="Wang Y."/>
            <person name="Cai H."/>
            <person name="Collins K."/>
            <person name="Stewart B.A."/>
            <person name="Lee S.R."/>
            <person name="Wilamowska K."/>
            <person name="Weinberg Z."/>
            <person name="Ruzzo W.L."/>
            <person name="Wloga D."/>
            <person name="Gaertig J."/>
            <person name="Frankel J."/>
            <person name="Tsao C.-C."/>
            <person name="Gorovsky M.A."/>
            <person name="Keeling P.J."/>
            <person name="Waller R.F."/>
            <person name="Patron N.J."/>
            <person name="Cherry J.M."/>
            <person name="Stover N.A."/>
            <person name="Krieger C.J."/>
            <person name="del Toro C."/>
            <person name="Ryder H.F."/>
            <person name="Williamson S.C."/>
            <person name="Barbeau R.A."/>
            <person name="Hamilton E.P."/>
            <person name="Orias E."/>
        </authorList>
    </citation>
    <scope>NUCLEOTIDE SEQUENCE [LARGE SCALE GENOMIC DNA]</scope>
    <source>
        <strain evidence="10">SB210</strain>
    </source>
</reference>
<dbReference type="GO" id="GO:0005886">
    <property type="term" value="C:plasma membrane"/>
    <property type="evidence" value="ECO:0007669"/>
    <property type="project" value="UniProtKB-SubCell"/>
</dbReference>
<dbReference type="InParanoid" id="W7XFI2"/>
<comment type="similarity">
    <text evidence="2 7">Belongs to the CTL (choline transporter-like) family.</text>
</comment>
<dbReference type="Pfam" id="PF04515">
    <property type="entry name" value="Choline_transpo"/>
    <property type="match status" value="1"/>
</dbReference>
<evidence type="ECO:0000256" key="3">
    <source>
        <dbReference type="ARBA" id="ARBA00022692"/>
    </source>
</evidence>
<sequence>MNSRYKSNLGQASSDQPQPEPSVNQQPIDTDPSWKHAFYIVTSITLLLSFIIVIIGDPHKLSNPVDPDGNPCGQGDLKDYPYIYFVTPSKQYLSRTVCVKECKVYSVQPQLNDKLDCYVNSVVKSCNFNIPRSNDRSEEVLLYDTAVYLGKVCMPKNVGYYKLIFEALHISKIDQILSDVYATFPYLVIFGLLAFVLSFATKYIIDQKSMVNQSIKVYFFLSTVGFMLLGTLFLFRTLHLATASQPDDKNVIGDKDKLMQEVDSSNSSFVGNLLISIICFVNGILYIKSFLESNTEEQTKGQIKKMRNTMLEFISDIIKCQNLIYLPIFAFAIFILISLLFFRVVLNLFSLGSTKSDDQGWPFEQFKTSGFAYFLMIFLFVGFFWIFIFILQFCEYLVYYLSISEMNIRNERNHEGFDQDRIRGLKEIFSTEVTKMYQFRIGTIAKCSILYFLLYIPRSILESIDTSYQRKLDKFRQDILLNQSRIPRDEEIPHTSFMKIQRSLCQWYEGNELLKGLQPYGFFYSISNQIGFSEAGIKMQKLIDQTAFWFEDMLDEGETFENQIKYSICFIVGLSFTLAIFSSSSLQVSTIMVPIAFMFIISYVISLLYVNMYGSIYSTFIVYYLVFQYPNDHDHRQFISNELQLNKFEDFINKITADPPVIVFALQL</sequence>
<evidence type="ECO:0000313" key="10">
    <source>
        <dbReference type="Proteomes" id="UP000009168"/>
    </source>
</evidence>
<comment type="function">
    <text evidence="7">Choline transporter.</text>
</comment>
<dbReference type="OrthoDB" id="292257at2759"/>
<evidence type="ECO:0000256" key="8">
    <source>
        <dbReference type="SAM" id="MobiDB-lite"/>
    </source>
</evidence>
<name>W7XFI2_TETTS</name>